<proteinExistence type="predicted"/>
<dbReference type="Gene3D" id="1.50.10.100">
    <property type="entry name" value="Chondroitin AC/alginate lyase"/>
    <property type="match status" value="1"/>
</dbReference>
<keyword evidence="2" id="KW-0456">Lyase</keyword>
<reference evidence="5 6" key="1">
    <citation type="submission" date="2023-04" db="EMBL/GenBank/DDBJ databases">
        <title>Forest soil microbial communities from Buena Vista Peninsula, Colon Province, Panama.</title>
        <authorList>
            <person name="Bouskill N."/>
        </authorList>
    </citation>
    <scope>NUCLEOTIDE SEQUENCE [LARGE SCALE GENOMIC DNA]</scope>
    <source>
        <strain evidence="5 6">GGS1</strain>
    </source>
</reference>
<evidence type="ECO:0000259" key="4">
    <source>
        <dbReference type="Pfam" id="PF05426"/>
    </source>
</evidence>
<evidence type="ECO:0000256" key="1">
    <source>
        <dbReference type="ARBA" id="ARBA00022729"/>
    </source>
</evidence>
<accession>A0ABT6LH42</accession>
<dbReference type="SUPFAM" id="SSF48230">
    <property type="entry name" value="Chondroitin AC/alginate lyase"/>
    <property type="match status" value="1"/>
</dbReference>
<dbReference type="InterPro" id="IPR008929">
    <property type="entry name" value="Chondroitin_lyas"/>
</dbReference>
<keyword evidence="1 3" id="KW-0732">Signal</keyword>
<evidence type="ECO:0000313" key="5">
    <source>
        <dbReference type="EMBL" id="MDH6215260.1"/>
    </source>
</evidence>
<evidence type="ECO:0000256" key="2">
    <source>
        <dbReference type="ARBA" id="ARBA00023239"/>
    </source>
</evidence>
<feature type="domain" description="Alginate lyase" evidence="4">
    <location>
        <begin position="116"/>
        <end position="341"/>
    </location>
</feature>
<dbReference type="InterPro" id="IPR008397">
    <property type="entry name" value="Alginate_lyase_dom"/>
</dbReference>
<dbReference type="Pfam" id="PF05426">
    <property type="entry name" value="Alginate_lyase"/>
    <property type="match status" value="1"/>
</dbReference>
<feature type="chain" id="PRO_5047452531" description="Alginate lyase domain-containing protein" evidence="3">
    <location>
        <begin position="27"/>
        <end position="408"/>
    </location>
</feature>
<keyword evidence="6" id="KW-1185">Reference proteome</keyword>
<comment type="caution">
    <text evidence="5">The sequence shown here is derived from an EMBL/GenBank/DDBJ whole genome shotgun (WGS) entry which is preliminary data.</text>
</comment>
<sequence>MAVRSVRRRVAALVIAPLLAVTVASCGTADTGTRTMARALPPDATFTHPGVLVSKAQLDTVRKNVTAGKQPWLEAFLDMRDSKYGSYKYRPEPYENVDCPWGGKVAHGCVEERQDAIAAYTQALLYSVTGKQQHALKAREIMDAWSARIKRHSEEDAGLQTAWAGSTWARAAEIVRYAPGAGWPADRVARFEKMLRTAYQPLVTEKLPDYNGNWDLAMTDAAIGIAVFTNDHKAFDAALARFRDRVPAYFYLEKDGKVPLTPAGSTMNTPQKLTTYWFKQGTYKDGVAQETCRNFKHVGYSLAATAHIAETAWHQGVDLYGEVKDRLKAALAFHARYQLGENPPAWLCGGKVDRNMGPDLEVALNHLEDRLHVSVPAAHKLAEETRPAGTDDLFVSWETLTHAGNPAA</sequence>
<organism evidence="5 6">
    <name type="scientific">Streptomyces pseudovenezuelae</name>
    <dbReference type="NCBI Taxonomy" id="67350"/>
    <lineage>
        <taxon>Bacteria</taxon>
        <taxon>Bacillati</taxon>
        <taxon>Actinomycetota</taxon>
        <taxon>Actinomycetes</taxon>
        <taxon>Kitasatosporales</taxon>
        <taxon>Streptomycetaceae</taxon>
        <taxon>Streptomyces</taxon>
        <taxon>Streptomyces aurantiacus group</taxon>
    </lineage>
</organism>
<feature type="signal peptide" evidence="3">
    <location>
        <begin position="1"/>
        <end position="26"/>
    </location>
</feature>
<evidence type="ECO:0000256" key="3">
    <source>
        <dbReference type="SAM" id="SignalP"/>
    </source>
</evidence>
<dbReference type="EMBL" id="JARXVH010000003">
    <property type="protein sequence ID" value="MDH6215260.1"/>
    <property type="molecule type" value="Genomic_DNA"/>
</dbReference>
<evidence type="ECO:0000313" key="6">
    <source>
        <dbReference type="Proteomes" id="UP001160499"/>
    </source>
</evidence>
<gene>
    <name evidence="5" type="ORF">M2283_002543</name>
</gene>
<dbReference type="PROSITE" id="PS51257">
    <property type="entry name" value="PROKAR_LIPOPROTEIN"/>
    <property type="match status" value="1"/>
</dbReference>
<name>A0ABT6LH42_9ACTN</name>
<dbReference type="Proteomes" id="UP001160499">
    <property type="component" value="Unassembled WGS sequence"/>
</dbReference>
<protein>
    <recommendedName>
        <fullName evidence="4">Alginate lyase domain-containing protein</fullName>
    </recommendedName>
</protein>